<dbReference type="RefSeq" id="WP_091989186.1">
    <property type="nucleotide sequence ID" value="NZ_FOLO01000047.1"/>
</dbReference>
<name>A0A1I1R855_9GAMM</name>
<evidence type="ECO:0000313" key="2">
    <source>
        <dbReference type="EMBL" id="SFD30495.1"/>
    </source>
</evidence>
<dbReference type="SUPFAM" id="SSF52091">
    <property type="entry name" value="SpoIIaa-like"/>
    <property type="match status" value="1"/>
</dbReference>
<organism evidence="2 3">
    <name type="scientific">Pseudoalteromonas denitrificans DSM 6059</name>
    <dbReference type="NCBI Taxonomy" id="1123010"/>
    <lineage>
        <taxon>Bacteria</taxon>
        <taxon>Pseudomonadati</taxon>
        <taxon>Pseudomonadota</taxon>
        <taxon>Gammaproteobacteria</taxon>
        <taxon>Alteromonadales</taxon>
        <taxon>Pseudoalteromonadaceae</taxon>
        <taxon>Pseudoalteromonas</taxon>
    </lineage>
</organism>
<dbReference type="Proteomes" id="UP000198862">
    <property type="component" value="Unassembled WGS sequence"/>
</dbReference>
<evidence type="ECO:0000259" key="1">
    <source>
        <dbReference type="PROSITE" id="PS50801"/>
    </source>
</evidence>
<dbReference type="InterPro" id="IPR052746">
    <property type="entry name" value="MlaB_ABC_Transporter"/>
</dbReference>
<dbReference type="Gene3D" id="3.30.750.24">
    <property type="entry name" value="STAS domain"/>
    <property type="match status" value="1"/>
</dbReference>
<dbReference type="InterPro" id="IPR058548">
    <property type="entry name" value="MlaB-like_STAS"/>
</dbReference>
<dbReference type="OrthoDB" id="5900662at2"/>
<accession>A0A1I1R855</accession>
<evidence type="ECO:0000313" key="3">
    <source>
        <dbReference type="Proteomes" id="UP000198862"/>
    </source>
</evidence>
<sequence length="97" mass="10916">MSKLNLIHESKNNFNLSGELSRDTVIAYSNIKKIASKGDDCINFNLSGVLRVDTAGLAWLIHILSELRQQGIRLELNNIPVQLQKLMQLGQVSHLFE</sequence>
<dbReference type="PANTHER" id="PTHR35849:SF1">
    <property type="entry name" value="INTERMEMBRANE PHOSPHOLIPID TRANSPORT SYSTEM BINDING PROTEIN MLAB"/>
    <property type="match status" value="1"/>
</dbReference>
<dbReference type="CDD" id="cd07043">
    <property type="entry name" value="STAS_anti-anti-sigma_factors"/>
    <property type="match status" value="1"/>
</dbReference>
<dbReference type="InterPro" id="IPR002645">
    <property type="entry name" value="STAS_dom"/>
</dbReference>
<dbReference type="EMBL" id="FOLO01000047">
    <property type="protein sequence ID" value="SFD30495.1"/>
    <property type="molecule type" value="Genomic_DNA"/>
</dbReference>
<protein>
    <submittedName>
        <fullName evidence="2">Phospholipid transport system transporter-binding protein</fullName>
    </submittedName>
</protein>
<feature type="domain" description="STAS" evidence="1">
    <location>
        <begin position="42"/>
        <end position="97"/>
    </location>
</feature>
<dbReference type="PANTHER" id="PTHR35849">
    <property type="entry name" value="BLR2341 PROTEIN"/>
    <property type="match status" value="1"/>
</dbReference>
<proteinExistence type="predicted"/>
<keyword evidence="3" id="KW-1185">Reference proteome</keyword>
<dbReference type="AlphaFoldDB" id="A0A1I1R855"/>
<dbReference type="STRING" id="1123010.SAMN02745724_04147"/>
<dbReference type="PROSITE" id="PS50801">
    <property type="entry name" value="STAS"/>
    <property type="match status" value="1"/>
</dbReference>
<reference evidence="2 3" key="1">
    <citation type="submission" date="2016-10" db="EMBL/GenBank/DDBJ databases">
        <authorList>
            <person name="de Groot N.N."/>
        </authorList>
    </citation>
    <scope>NUCLEOTIDE SEQUENCE [LARGE SCALE GENOMIC DNA]</scope>
    <source>
        <strain evidence="2 3">DSM 6059</strain>
    </source>
</reference>
<dbReference type="Pfam" id="PF13466">
    <property type="entry name" value="STAS_2"/>
    <property type="match status" value="1"/>
</dbReference>
<gene>
    <name evidence="2" type="ORF">SAMN02745724_04147</name>
</gene>
<dbReference type="InterPro" id="IPR036513">
    <property type="entry name" value="STAS_dom_sf"/>
</dbReference>